<dbReference type="HOGENOM" id="CLU_020220_0_0_1"/>
<feature type="compositionally biased region" description="Polar residues" evidence="1">
    <location>
        <begin position="313"/>
        <end position="340"/>
    </location>
</feature>
<comment type="caution">
    <text evidence="2">The sequence shown here is derived from an EMBL/GenBank/DDBJ whole genome shotgun (WGS) entry which is preliminary data.</text>
</comment>
<dbReference type="eggNOG" id="ENOG502T7AG">
    <property type="taxonomic scope" value="Eukaryota"/>
</dbReference>
<evidence type="ECO:0000313" key="2">
    <source>
        <dbReference type="EMBL" id="EXF84079.1"/>
    </source>
</evidence>
<dbReference type="SUPFAM" id="SSF51905">
    <property type="entry name" value="FAD/NAD(P)-binding domain"/>
    <property type="match status" value="1"/>
</dbReference>
<organism evidence="2 3">
    <name type="scientific">Colletotrichum fioriniae PJ7</name>
    <dbReference type="NCBI Taxonomy" id="1445577"/>
    <lineage>
        <taxon>Eukaryota</taxon>
        <taxon>Fungi</taxon>
        <taxon>Dikarya</taxon>
        <taxon>Ascomycota</taxon>
        <taxon>Pezizomycotina</taxon>
        <taxon>Sordariomycetes</taxon>
        <taxon>Hypocreomycetidae</taxon>
        <taxon>Glomerellales</taxon>
        <taxon>Glomerellaceae</taxon>
        <taxon>Colletotrichum</taxon>
        <taxon>Colletotrichum acutatum species complex</taxon>
    </lineage>
</organism>
<evidence type="ECO:0000313" key="3">
    <source>
        <dbReference type="Proteomes" id="UP000020467"/>
    </source>
</evidence>
<dbReference type="Gene3D" id="3.50.50.60">
    <property type="entry name" value="FAD/NAD(P)-binding domain"/>
    <property type="match status" value="1"/>
</dbReference>
<dbReference type="InterPro" id="IPR036188">
    <property type="entry name" value="FAD/NAD-bd_sf"/>
</dbReference>
<keyword evidence="3" id="KW-1185">Reference proteome</keyword>
<evidence type="ECO:0000256" key="1">
    <source>
        <dbReference type="SAM" id="MobiDB-lite"/>
    </source>
</evidence>
<name>A0A010S0H0_9PEZI</name>
<dbReference type="KEGG" id="cfj:CFIO01_13604"/>
<proteinExistence type="predicted"/>
<feature type="compositionally biased region" description="Basic and acidic residues" evidence="1">
    <location>
        <begin position="274"/>
        <end position="288"/>
    </location>
</feature>
<gene>
    <name evidence="2" type="ORF">CFIO01_13604</name>
</gene>
<dbReference type="AlphaFoldDB" id="A0A010S0H0"/>
<dbReference type="OrthoDB" id="10045821at2759"/>
<protein>
    <submittedName>
        <fullName evidence="2">Uncharacterized protein</fullName>
    </submittedName>
</protein>
<feature type="region of interest" description="Disordered" evidence="1">
    <location>
        <begin position="274"/>
        <end position="380"/>
    </location>
</feature>
<accession>A0A010S0H0</accession>
<dbReference type="EMBL" id="JARH01000204">
    <property type="protein sequence ID" value="EXF84079.1"/>
    <property type="molecule type" value="Genomic_DNA"/>
</dbReference>
<reference evidence="2 3" key="1">
    <citation type="submission" date="2014-02" db="EMBL/GenBank/DDBJ databases">
        <title>The genome sequence of Colletotrichum fioriniae PJ7.</title>
        <authorList>
            <person name="Baroncelli R."/>
            <person name="Thon M.R."/>
        </authorList>
    </citation>
    <scope>NUCLEOTIDE SEQUENCE [LARGE SCALE GENOMIC DNA]</scope>
    <source>
        <strain evidence="2 3">PJ7</strain>
    </source>
</reference>
<dbReference type="Proteomes" id="UP000020467">
    <property type="component" value="Unassembled WGS sequence"/>
</dbReference>
<sequence length="407" mass="44462">MQLTEEEWHKMLAKDGQPVTFGYPGCLRNPDGTIPKGFTENQVFAPSEDRESSLWRSISDGLKLFGFKESEVINVVRIPIVVRPHALVAVAGDAAMTVHFWPGRGLNSGVKSGVSLGDEIVHALNGGKFVGLPLTAMNQYNDFIMKLQNREHDKRSIPILNQSGTPETLGWLLSKATTVPDNVAIEWLVGAIAQIAQRLEQRGDWAFGPVANVEPQLRIVLRQMDSATLREMAVSFPWPTRKMGGAEVLPLRSMKPEEKQRWLQGIWGLLRDEVSRDSQKRPPSRGDRGQPLSTSRFEAPRGVALLPPRAVSPSPQFLSPTPNNAAPSRSESTLRRSNANRGGMSPGPSERTLAVPTDLNGNSSSRPRSPSMGGDIPLGRLLSVSQRPGHAVLADAMSLALFRVDGN</sequence>